<comment type="subcellular location">
    <subcellularLocation>
        <location evidence="1">Cell outer membrane</location>
        <topology evidence="1">Lipid-anchor</topology>
    </subcellularLocation>
</comment>
<name>A0A3A3GFM5_9BURK</name>
<dbReference type="GO" id="GO:0009279">
    <property type="term" value="C:cell outer membrane"/>
    <property type="evidence" value="ECO:0007669"/>
    <property type="project" value="UniProtKB-SubCell"/>
</dbReference>
<keyword evidence="3" id="KW-0472">Membrane</keyword>
<dbReference type="Proteomes" id="UP000265955">
    <property type="component" value="Unassembled WGS sequence"/>
</dbReference>
<sequence length="55" mass="5648">MILIVKSAQHYFVATAVTCMLAGCGQKGPLYLPAKPAPVAAPVQQTPPAPPSTSQ</sequence>
<dbReference type="AlphaFoldDB" id="A0A3A3GFM5"/>
<keyword evidence="8" id="KW-1185">Reference proteome</keyword>
<evidence type="ECO:0000256" key="2">
    <source>
        <dbReference type="ARBA" id="ARBA00022729"/>
    </source>
</evidence>
<reference evidence="8" key="1">
    <citation type="submission" date="2018-09" db="EMBL/GenBank/DDBJ databases">
        <authorList>
            <person name="Zhu H."/>
        </authorList>
    </citation>
    <scope>NUCLEOTIDE SEQUENCE [LARGE SCALE GENOMIC DNA]</scope>
    <source>
        <strain evidence="8">K1R23-30</strain>
    </source>
</reference>
<dbReference type="EMBL" id="QYUO01000001">
    <property type="protein sequence ID" value="RJF99709.1"/>
    <property type="molecule type" value="Genomic_DNA"/>
</dbReference>
<evidence type="ECO:0000313" key="7">
    <source>
        <dbReference type="EMBL" id="RJF99709.1"/>
    </source>
</evidence>
<dbReference type="InterPro" id="IPR032831">
    <property type="entry name" value="LptM_cons"/>
</dbReference>
<dbReference type="OrthoDB" id="8708651at2"/>
<dbReference type="NCBIfam" id="NF047847">
    <property type="entry name" value="SS_mature_LptM"/>
    <property type="match status" value="1"/>
</dbReference>
<evidence type="ECO:0008006" key="9">
    <source>
        <dbReference type="Google" id="ProtNLM"/>
    </source>
</evidence>
<comment type="caution">
    <text evidence="7">The sequence shown here is derived from an EMBL/GenBank/DDBJ whole genome shotgun (WGS) entry which is preliminary data.</text>
</comment>
<evidence type="ECO:0000256" key="3">
    <source>
        <dbReference type="ARBA" id="ARBA00023136"/>
    </source>
</evidence>
<evidence type="ECO:0000256" key="4">
    <source>
        <dbReference type="ARBA" id="ARBA00023139"/>
    </source>
</evidence>
<evidence type="ECO:0000256" key="1">
    <source>
        <dbReference type="ARBA" id="ARBA00004459"/>
    </source>
</evidence>
<evidence type="ECO:0000256" key="6">
    <source>
        <dbReference type="ARBA" id="ARBA00023288"/>
    </source>
</evidence>
<keyword evidence="2" id="KW-0732">Signal</keyword>
<keyword evidence="6" id="KW-0449">Lipoprotein</keyword>
<proteinExistence type="predicted"/>
<evidence type="ECO:0000313" key="8">
    <source>
        <dbReference type="Proteomes" id="UP000265955"/>
    </source>
</evidence>
<evidence type="ECO:0000256" key="5">
    <source>
        <dbReference type="ARBA" id="ARBA00023237"/>
    </source>
</evidence>
<keyword evidence="5" id="KW-0998">Cell outer membrane</keyword>
<dbReference type="PROSITE" id="PS51257">
    <property type="entry name" value="PROKAR_LIPOPROTEIN"/>
    <property type="match status" value="1"/>
</dbReference>
<dbReference type="Pfam" id="PF13627">
    <property type="entry name" value="LptM_cons"/>
    <property type="match status" value="1"/>
</dbReference>
<keyword evidence="4" id="KW-0564">Palmitate</keyword>
<organism evidence="7 8">
    <name type="scientific">Noviherbaspirillum saxi</name>
    <dbReference type="NCBI Taxonomy" id="2320863"/>
    <lineage>
        <taxon>Bacteria</taxon>
        <taxon>Pseudomonadati</taxon>
        <taxon>Pseudomonadota</taxon>
        <taxon>Betaproteobacteria</taxon>
        <taxon>Burkholderiales</taxon>
        <taxon>Oxalobacteraceae</taxon>
        <taxon>Noviherbaspirillum</taxon>
    </lineage>
</organism>
<protein>
    <recommendedName>
        <fullName evidence="9">Lipoprotein-attachment site-containing protein</fullName>
    </recommendedName>
</protein>
<gene>
    <name evidence="7" type="ORF">D3871_15145</name>
</gene>
<accession>A0A3A3GFM5</accession>